<reference evidence="2 3" key="1">
    <citation type="submission" date="2019-05" db="EMBL/GenBank/DDBJ databases">
        <title>Another draft genome of Portunus trituberculatus and its Hox gene families provides insights of decapod evolution.</title>
        <authorList>
            <person name="Jeong J.-H."/>
            <person name="Song I."/>
            <person name="Kim S."/>
            <person name="Choi T."/>
            <person name="Kim D."/>
            <person name="Ryu S."/>
            <person name="Kim W."/>
        </authorList>
    </citation>
    <scope>NUCLEOTIDE SEQUENCE [LARGE SCALE GENOMIC DNA]</scope>
    <source>
        <tissue evidence="2">Muscle</tissue>
    </source>
</reference>
<name>A0A5B7KBY7_PORTR</name>
<evidence type="ECO:0000313" key="2">
    <source>
        <dbReference type="EMBL" id="MPD02778.1"/>
    </source>
</evidence>
<feature type="region of interest" description="Disordered" evidence="1">
    <location>
        <begin position="21"/>
        <end position="44"/>
    </location>
</feature>
<sequence length="79" mass="8896">MHESFEARSVLRVRGGCEGPLCVPKEQQHTRTQRRPRPAWPHLSTRTCSTPVLAPFKGKLSYQVFSGSKPRQGGFPLHV</sequence>
<evidence type="ECO:0000256" key="1">
    <source>
        <dbReference type="SAM" id="MobiDB-lite"/>
    </source>
</evidence>
<protein>
    <submittedName>
        <fullName evidence="2">Uncharacterized protein</fullName>
    </submittedName>
</protein>
<accession>A0A5B7KBY7</accession>
<dbReference type="AlphaFoldDB" id="A0A5B7KBY7"/>
<dbReference type="Proteomes" id="UP000324222">
    <property type="component" value="Unassembled WGS sequence"/>
</dbReference>
<gene>
    <name evidence="2" type="ORF">E2C01_098382</name>
</gene>
<organism evidence="2 3">
    <name type="scientific">Portunus trituberculatus</name>
    <name type="common">Swimming crab</name>
    <name type="synonym">Neptunus trituberculatus</name>
    <dbReference type="NCBI Taxonomy" id="210409"/>
    <lineage>
        <taxon>Eukaryota</taxon>
        <taxon>Metazoa</taxon>
        <taxon>Ecdysozoa</taxon>
        <taxon>Arthropoda</taxon>
        <taxon>Crustacea</taxon>
        <taxon>Multicrustacea</taxon>
        <taxon>Malacostraca</taxon>
        <taxon>Eumalacostraca</taxon>
        <taxon>Eucarida</taxon>
        <taxon>Decapoda</taxon>
        <taxon>Pleocyemata</taxon>
        <taxon>Brachyura</taxon>
        <taxon>Eubrachyura</taxon>
        <taxon>Portunoidea</taxon>
        <taxon>Portunidae</taxon>
        <taxon>Portuninae</taxon>
        <taxon>Portunus</taxon>
    </lineage>
</organism>
<dbReference type="EMBL" id="VSRR010133068">
    <property type="protein sequence ID" value="MPD02778.1"/>
    <property type="molecule type" value="Genomic_DNA"/>
</dbReference>
<proteinExistence type="predicted"/>
<comment type="caution">
    <text evidence="2">The sequence shown here is derived from an EMBL/GenBank/DDBJ whole genome shotgun (WGS) entry which is preliminary data.</text>
</comment>
<keyword evidence="3" id="KW-1185">Reference proteome</keyword>
<evidence type="ECO:0000313" key="3">
    <source>
        <dbReference type="Proteomes" id="UP000324222"/>
    </source>
</evidence>